<reference evidence="2" key="2">
    <citation type="submission" date="2022-10" db="EMBL/GenBank/DDBJ databases">
        <authorList>
            <consortium name="ENA_rothamsted_submissions"/>
            <consortium name="culmorum"/>
            <person name="King R."/>
        </authorList>
    </citation>
    <scope>NUCLEOTIDE SEQUENCE</scope>
</reference>
<feature type="region of interest" description="Disordered" evidence="1">
    <location>
        <begin position="81"/>
        <end position="101"/>
    </location>
</feature>
<protein>
    <submittedName>
        <fullName evidence="2">Uncharacterized protein</fullName>
    </submittedName>
</protein>
<keyword evidence="3" id="KW-1185">Reference proteome</keyword>
<sequence length="101" mass="10854">MRPAAPAPHSAPLAPRPYTSADEAAVCAICHKTCRDGSDCSDLFPSDLQTLPADRLVAPFLTLNPELCMVIEEDIEDALRDDCSDDNATSEKPEQPTINGN</sequence>
<dbReference type="Proteomes" id="UP001153714">
    <property type="component" value="Chromosome 7"/>
</dbReference>
<organism evidence="2 3">
    <name type="scientific">Diatraea saccharalis</name>
    <name type="common">sugarcane borer</name>
    <dbReference type="NCBI Taxonomy" id="40085"/>
    <lineage>
        <taxon>Eukaryota</taxon>
        <taxon>Metazoa</taxon>
        <taxon>Ecdysozoa</taxon>
        <taxon>Arthropoda</taxon>
        <taxon>Hexapoda</taxon>
        <taxon>Insecta</taxon>
        <taxon>Pterygota</taxon>
        <taxon>Neoptera</taxon>
        <taxon>Endopterygota</taxon>
        <taxon>Lepidoptera</taxon>
        <taxon>Glossata</taxon>
        <taxon>Ditrysia</taxon>
        <taxon>Pyraloidea</taxon>
        <taxon>Crambidae</taxon>
        <taxon>Crambinae</taxon>
        <taxon>Diatraea</taxon>
    </lineage>
</organism>
<name>A0A9N9RDS9_9NEOP</name>
<dbReference type="EMBL" id="OU893338">
    <property type="protein sequence ID" value="CAG9794854.1"/>
    <property type="molecule type" value="Genomic_DNA"/>
</dbReference>
<gene>
    <name evidence="2" type="ORF">DIATSA_LOCUS12196</name>
</gene>
<proteinExistence type="predicted"/>
<reference evidence="2" key="1">
    <citation type="submission" date="2021-12" db="EMBL/GenBank/DDBJ databases">
        <authorList>
            <person name="King R."/>
        </authorList>
    </citation>
    <scope>NUCLEOTIDE SEQUENCE</scope>
</reference>
<evidence type="ECO:0000256" key="1">
    <source>
        <dbReference type="SAM" id="MobiDB-lite"/>
    </source>
</evidence>
<evidence type="ECO:0000313" key="2">
    <source>
        <dbReference type="EMBL" id="CAG9794854.1"/>
    </source>
</evidence>
<accession>A0A9N9RDS9</accession>
<evidence type="ECO:0000313" key="3">
    <source>
        <dbReference type="Proteomes" id="UP001153714"/>
    </source>
</evidence>
<dbReference type="OrthoDB" id="9975416at2759"/>
<dbReference type="Gene3D" id="3.40.630.30">
    <property type="match status" value="1"/>
</dbReference>
<dbReference type="AlphaFoldDB" id="A0A9N9RDS9"/>